<dbReference type="Pfam" id="PF10508">
    <property type="entry name" value="Proteasom_PSMB"/>
    <property type="match status" value="1"/>
</dbReference>
<evidence type="ECO:0000256" key="6">
    <source>
        <dbReference type="ARBA" id="ARBA00064552"/>
    </source>
</evidence>
<dbReference type="InterPro" id="IPR011989">
    <property type="entry name" value="ARM-like"/>
</dbReference>
<keyword evidence="3" id="KW-0007">Acetylation</keyword>
<protein>
    <recommendedName>
        <fullName evidence="2">26S proteasome non-ATPase regulatory subunit 5</fullName>
    </recommendedName>
</protein>
<dbReference type="GeneID" id="100677346"/>
<proteinExistence type="inferred from homology"/>
<dbReference type="GO" id="GO:0005829">
    <property type="term" value="C:cytosol"/>
    <property type="evidence" value="ECO:0007669"/>
    <property type="project" value="TreeGrafter"/>
</dbReference>
<dbReference type="PANTHER" id="PTHR13554">
    <property type="entry name" value="26S PROTEASOME NON-ATPASE REGULATORY SUBUNIT 5-RELATED"/>
    <property type="match status" value="1"/>
</dbReference>
<dbReference type="GO" id="GO:0008540">
    <property type="term" value="C:proteasome regulatory particle, base subcomplex"/>
    <property type="evidence" value="ECO:0007669"/>
    <property type="project" value="Ensembl"/>
</dbReference>
<sequence length="504" mass="56105">MAAQVLALLREVSRLEAPLEELRALHSVLQAVPLSELREQVAEMHLGPLFSLFNQNHREQTALCISILERLLQAVEPVQVAQNLQIDLQRGLTHPDDSVKILTLSQVGRIVENSDAVAEILNNSELLKQIIYCIGVENLSVAKAAIKSLSRISLTQAGLEALFESNLLDDLKSVMKTSDVVRYRVYELIVEISSVSPESLNYCTTSGLVTQLLRELTGEDVLVRATCIEMVTSLAYTHHGRQYLAQEGVIEQISNIIVGADSDPFSSFYLPGFVKFFGNLAAMDSPQQICERYPVFVEKVFEMTESQDPTMIGVAVDTIGILGSNVEGKQVLQKTGTRFEHLLMRIGHQAKNASTELKIRCLDAVSSLLYLSPEQQTDDLLRMTESWFSSLSRNPLELFRGISNQPFPELHCAALKVFTAIANQPWAQKLMFHSPGFVEYVVDRSVEHDKASKDAKYELVKALANSKTIAEIFGNPNYLRLRTYLSEGPYYVKPISTTAVEGAE</sequence>
<dbReference type="CTD" id="5711"/>
<evidence type="ECO:0000256" key="4">
    <source>
        <dbReference type="ARBA" id="ARBA00023186"/>
    </source>
</evidence>
<evidence type="ECO:0000256" key="2">
    <source>
        <dbReference type="ARBA" id="ARBA00014933"/>
    </source>
</evidence>
<gene>
    <name evidence="7" type="primary">PSMD5</name>
</gene>
<evidence type="ECO:0000313" key="8">
    <source>
        <dbReference type="Proteomes" id="UP000007646"/>
    </source>
</evidence>
<evidence type="ECO:0000256" key="5">
    <source>
        <dbReference type="ARBA" id="ARBA00055861"/>
    </source>
</evidence>
<dbReference type="SUPFAM" id="SSF48371">
    <property type="entry name" value="ARM repeat"/>
    <property type="match status" value="1"/>
</dbReference>
<accession>G3STR3</accession>
<dbReference type="InterPro" id="IPR016024">
    <property type="entry name" value="ARM-type_fold"/>
</dbReference>
<comment type="subunit">
    <text evidence="6">Interacts with PSMC1, PSMC2, PSMD1 and PSMD6. Part of transient complex containing PSMD5, PSMC2, PSMC1 and PSMD2 formed during the assembly of the 26S proteasome.</text>
</comment>
<dbReference type="Ensembl" id="ENSLAFT00000004157.3">
    <property type="protein sequence ID" value="ENSLAFP00000003466.3"/>
    <property type="gene ID" value="ENSLAFG00000004157.3"/>
</dbReference>
<dbReference type="Proteomes" id="UP000007646">
    <property type="component" value="Unassembled WGS sequence"/>
</dbReference>
<comment type="function">
    <text evidence="5">Acts as a chaperone during the assembly of the 26S proteasome, specifically of the base subcomplex of the PA700/19S regulatory complex (RC). In the initial step of the base subcomplex assembly is part of an intermediate PSMD5:PSMC2:PSMC1:PSMD2 module which probably assembles with a PSMD10:PSMC4:PSMC5:PAAF1 module followed by dissociation of PSMD5.</text>
</comment>
<dbReference type="GO" id="GO:0070682">
    <property type="term" value="P:proteasome regulatory particle assembly"/>
    <property type="evidence" value="ECO:0007669"/>
    <property type="project" value="Ensembl"/>
</dbReference>
<dbReference type="HOGENOM" id="CLU_043710_0_0_1"/>
<dbReference type="FunFam" id="1.25.10.10:FF:000208">
    <property type="entry name" value="26S proteasome non-ATPase regulatory subunit 5"/>
    <property type="match status" value="1"/>
</dbReference>
<reference evidence="7" key="2">
    <citation type="submission" date="2025-08" db="UniProtKB">
        <authorList>
            <consortium name="Ensembl"/>
        </authorList>
    </citation>
    <scope>IDENTIFICATION</scope>
    <source>
        <strain evidence="7">Isolate ISIS603380</strain>
    </source>
</reference>
<dbReference type="Gene3D" id="1.25.10.10">
    <property type="entry name" value="Leucine-rich Repeat Variant"/>
    <property type="match status" value="2"/>
</dbReference>
<dbReference type="RefSeq" id="XP_003407823.1">
    <property type="nucleotide sequence ID" value="XM_003407775.4"/>
</dbReference>
<dbReference type="InParanoid" id="G3STR3"/>
<name>G3STR3_LOXAF</name>
<dbReference type="OrthoDB" id="10250600at2759"/>
<organism evidence="7 8">
    <name type="scientific">Loxodonta africana</name>
    <name type="common">African elephant</name>
    <dbReference type="NCBI Taxonomy" id="9785"/>
    <lineage>
        <taxon>Eukaryota</taxon>
        <taxon>Metazoa</taxon>
        <taxon>Chordata</taxon>
        <taxon>Craniata</taxon>
        <taxon>Vertebrata</taxon>
        <taxon>Euteleostomi</taxon>
        <taxon>Mammalia</taxon>
        <taxon>Eutheria</taxon>
        <taxon>Afrotheria</taxon>
        <taxon>Proboscidea</taxon>
        <taxon>Elephantidae</taxon>
        <taxon>Loxodonta</taxon>
    </lineage>
</organism>
<keyword evidence="4" id="KW-0143">Chaperone</keyword>
<dbReference type="PANTHER" id="PTHR13554:SF10">
    <property type="entry name" value="26S PROTEASOME NON-ATPASE REGULATORY SUBUNIT 5"/>
    <property type="match status" value="1"/>
</dbReference>
<comment type="similarity">
    <text evidence="1">Belongs to the proteasome subunit S5B/HSM3 family.</text>
</comment>
<dbReference type="eggNOG" id="KOG4413">
    <property type="taxonomic scope" value="Eukaryota"/>
</dbReference>
<reference evidence="7" key="3">
    <citation type="submission" date="2025-09" db="UniProtKB">
        <authorList>
            <consortium name="Ensembl"/>
        </authorList>
    </citation>
    <scope>IDENTIFICATION</scope>
    <source>
        <strain evidence="7">Isolate ISIS603380</strain>
    </source>
</reference>
<dbReference type="FunCoup" id="G3STR3">
    <property type="interactions" value="1275"/>
</dbReference>
<dbReference type="GeneTree" id="ENSGT00390000013040"/>
<dbReference type="OMA" id="WGQEYIS"/>
<evidence type="ECO:0000256" key="1">
    <source>
        <dbReference type="ARBA" id="ARBA00006823"/>
    </source>
</evidence>
<keyword evidence="8" id="KW-1185">Reference proteome</keyword>
<dbReference type="STRING" id="9785.ENSLAFP00000003466"/>
<reference evidence="7 8" key="1">
    <citation type="submission" date="2009-06" db="EMBL/GenBank/DDBJ databases">
        <title>The Genome Sequence of Loxodonta africana (African elephant).</title>
        <authorList>
            <person name="Di Palma F."/>
            <person name="Heiman D."/>
            <person name="Young S."/>
            <person name="Johnson J."/>
            <person name="Lander E.S."/>
            <person name="Lindblad-Toh K."/>
        </authorList>
    </citation>
    <scope>NUCLEOTIDE SEQUENCE [LARGE SCALE GENOMIC DNA]</scope>
    <source>
        <strain evidence="7 8">Isolate ISIS603380</strain>
    </source>
</reference>
<evidence type="ECO:0000313" key="7">
    <source>
        <dbReference type="Ensembl" id="ENSLAFP00000003466.3"/>
    </source>
</evidence>
<dbReference type="KEGG" id="lav:100677346"/>
<dbReference type="AlphaFoldDB" id="G3STR3"/>
<evidence type="ECO:0000256" key="3">
    <source>
        <dbReference type="ARBA" id="ARBA00022990"/>
    </source>
</evidence>
<dbReference type="InterPro" id="IPR019538">
    <property type="entry name" value="PSMD5"/>
</dbReference>